<dbReference type="Gene3D" id="3.40.1390.30">
    <property type="entry name" value="NIF3 (NGG1p interacting factor 3)-like"/>
    <property type="match status" value="2"/>
</dbReference>
<protein>
    <recommendedName>
        <fullName evidence="2">GTP cyclohydrolase 1 type 2 homolog</fullName>
    </recommendedName>
</protein>
<dbReference type="GO" id="GO:0005737">
    <property type="term" value="C:cytoplasm"/>
    <property type="evidence" value="ECO:0007669"/>
    <property type="project" value="TreeGrafter"/>
</dbReference>
<feature type="binding site" evidence="4">
    <location>
        <position position="97"/>
    </location>
    <ligand>
        <name>a divalent metal cation</name>
        <dbReference type="ChEBI" id="CHEBI:60240"/>
        <label>1</label>
    </ligand>
</feature>
<dbReference type="SUPFAM" id="SSF102705">
    <property type="entry name" value="NIF3 (NGG1p interacting factor 3)-like"/>
    <property type="match status" value="1"/>
</dbReference>
<comment type="caution">
    <text evidence="5">The sequence shown here is derived from an EMBL/GenBank/DDBJ whole genome shotgun (WGS) entry which is preliminary data.</text>
</comment>
<dbReference type="Proteomes" id="UP000189761">
    <property type="component" value="Unassembled WGS sequence"/>
</dbReference>
<dbReference type="EMBL" id="MTLA01000015">
    <property type="protein sequence ID" value="OOP70107.1"/>
    <property type="molecule type" value="Genomic_DNA"/>
</dbReference>
<feature type="binding site" evidence="4">
    <location>
        <position position="217"/>
    </location>
    <ligand>
        <name>a divalent metal cation</name>
        <dbReference type="ChEBI" id="CHEBI:60240"/>
        <label>1</label>
    </ligand>
</feature>
<gene>
    <name evidence="5" type="ORF">BWZ43_01550</name>
</gene>
<evidence type="ECO:0000256" key="1">
    <source>
        <dbReference type="ARBA" id="ARBA00006964"/>
    </source>
</evidence>
<reference evidence="5 6" key="1">
    <citation type="submission" date="2017-01" db="EMBL/GenBank/DDBJ databases">
        <title>Draft genome sequence of Bacillus oleronius.</title>
        <authorList>
            <person name="Allam M."/>
        </authorList>
    </citation>
    <scope>NUCLEOTIDE SEQUENCE [LARGE SCALE GENOMIC DNA]</scope>
    <source>
        <strain evidence="5 6">DSM 9356</strain>
    </source>
</reference>
<dbReference type="RefSeq" id="WP_078109291.1">
    <property type="nucleotide sequence ID" value="NZ_CP065424.1"/>
</dbReference>
<dbReference type="GO" id="GO:0046872">
    <property type="term" value="F:metal ion binding"/>
    <property type="evidence" value="ECO:0007669"/>
    <property type="project" value="UniProtKB-KW"/>
</dbReference>
<feature type="binding site" evidence="4">
    <location>
        <position position="221"/>
    </location>
    <ligand>
        <name>a divalent metal cation</name>
        <dbReference type="ChEBI" id="CHEBI:60240"/>
        <label>1</label>
    </ligand>
</feature>
<feature type="binding site" evidence="4">
    <location>
        <position position="64"/>
    </location>
    <ligand>
        <name>a divalent metal cation</name>
        <dbReference type="ChEBI" id="CHEBI:60240"/>
        <label>2</label>
    </ligand>
</feature>
<dbReference type="PANTHER" id="PTHR13799">
    <property type="entry name" value="NGG1 INTERACTING FACTOR 3"/>
    <property type="match status" value="1"/>
</dbReference>
<sequence length="255" mass="29152">MNLEQFQMQIKDLFGDELVKHEDDEYGFTFISKTSFSKIGYATNLTLETIQEAALNHVDLMITHHDAWDFLYGMKEQCMKKLEENNITHFFIHAPLDYIEFGTCTSLMNILEVDVIKQYSHYENGNEFPSIGLFNHPISFTNLVKLMSENLNEPVSAWKNNDQMIKTIAVLTGAGDSTTVIKRALEAGCDTYITGEATLYAIQYAKFARINLIAGSHTFTEIFGIESLAKKLKDLNPQIEIIRLEEEHFEAKGRF</sequence>
<evidence type="ECO:0000256" key="3">
    <source>
        <dbReference type="ARBA" id="ARBA00022723"/>
    </source>
</evidence>
<dbReference type="AlphaFoldDB" id="A0A8E2IC10"/>
<evidence type="ECO:0000256" key="2">
    <source>
        <dbReference type="ARBA" id="ARBA00022112"/>
    </source>
</evidence>
<accession>A0A8E2IC10</accession>
<dbReference type="InterPro" id="IPR002678">
    <property type="entry name" value="DUF34/NIF3"/>
</dbReference>
<comment type="similarity">
    <text evidence="1">Belongs to the GTP cyclohydrolase I type 2/NIF3 family.</text>
</comment>
<keyword evidence="3 4" id="KW-0479">Metal-binding</keyword>
<organism evidence="5 6">
    <name type="scientific">Heyndrickxia oleronia</name>
    <dbReference type="NCBI Taxonomy" id="38875"/>
    <lineage>
        <taxon>Bacteria</taxon>
        <taxon>Bacillati</taxon>
        <taxon>Bacillota</taxon>
        <taxon>Bacilli</taxon>
        <taxon>Bacillales</taxon>
        <taxon>Bacillaceae</taxon>
        <taxon>Heyndrickxia</taxon>
    </lineage>
</organism>
<dbReference type="PANTHER" id="PTHR13799:SF14">
    <property type="entry name" value="GTP CYCLOHYDROLASE 1 TYPE 2 HOMOLOG"/>
    <property type="match status" value="1"/>
</dbReference>
<evidence type="ECO:0000313" key="6">
    <source>
        <dbReference type="Proteomes" id="UP000189761"/>
    </source>
</evidence>
<feature type="binding site" evidence="4">
    <location>
        <position position="65"/>
    </location>
    <ligand>
        <name>a divalent metal cation</name>
        <dbReference type="ChEBI" id="CHEBI:60240"/>
        <label>1</label>
    </ligand>
</feature>
<dbReference type="InterPro" id="IPR036069">
    <property type="entry name" value="DUF34/NIF3_sf"/>
</dbReference>
<name>A0A8E2IC10_9BACI</name>
<dbReference type="Pfam" id="PF01784">
    <property type="entry name" value="DUF34_NIF3"/>
    <property type="match status" value="1"/>
</dbReference>
<evidence type="ECO:0000313" key="5">
    <source>
        <dbReference type="EMBL" id="OOP70107.1"/>
    </source>
</evidence>
<keyword evidence="6" id="KW-1185">Reference proteome</keyword>
<proteinExistence type="inferred from homology"/>
<evidence type="ECO:0000256" key="4">
    <source>
        <dbReference type="PIRSR" id="PIRSR602678-1"/>
    </source>
</evidence>